<feature type="signal peptide" evidence="16">
    <location>
        <begin position="1"/>
        <end position="17"/>
    </location>
</feature>
<feature type="domain" description="Ig-like" evidence="18">
    <location>
        <begin position="146"/>
        <end position="207"/>
    </location>
</feature>
<gene>
    <name evidence="20 21 22" type="primary">IL18RAP</name>
</gene>
<evidence type="ECO:0000256" key="8">
    <source>
        <dbReference type="ARBA" id="ARBA00023027"/>
    </source>
</evidence>
<keyword evidence="5" id="KW-0677">Repeat</keyword>
<evidence type="ECO:0000313" key="19">
    <source>
        <dbReference type="Proteomes" id="UP000515159"/>
    </source>
</evidence>
<evidence type="ECO:0000256" key="10">
    <source>
        <dbReference type="ARBA" id="ARBA00023157"/>
    </source>
</evidence>
<keyword evidence="7 15" id="KW-1133">Transmembrane helix</keyword>
<evidence type="ECO:0000256" key="15">
    <source>
        <dbReference type="SAM" id="Phobius"/>
    </source>
</evidence>
<dbReference type="OrthoDB" id="6019866at2759"/>
<dbReference type="KEGG" id="gsh:117361947"/>
<accession>A0A6P8RGN0</accession>
<evidence type="ECO:0000259" key="18">
    <source>
        <dbReference type="PROSITE" id="PS50835"/>
    </source>
</evidence>
<evidence type="ECO:0000256" key="7">
    <source>
        <dbReference type="ARBA" id="ARBA00022989"/>
    </source>
</evidence>
<dbReference type="GeneID" id="117361947"/>
<dbReference type="AlphaFoldDB" id="A0A6P8RGN0"/>
<evidence type="ECO:0000313" key="20">
    <source>
        <dbReference type="RefSeq" id="XP_033803471.1"/>
    </source>
</evidence>
<evidence type="ECO:0000256" key="6">
    <source>
        <dbReference type="ARBA" id="ARBA00022801"/>
    </source>
</evidence>
<keyword evidence="4 16" id="KW-0732">Signal</keyword>
<dbReference type="GO" id="GO:0042008">
    <property type="term" value="F:interleukin-18 receptor activity"/>
    <property type="evidence" value="ECO:0007669"/>
    <property type="project" value="TreeGrafter"/>
</dbReference>
<evidence type="ECO:0000256" key="12">
    <source>
        <dbReference type="ARBA" id="ARBA00023180"/>
    </source>
</evidence>
<protein>
    <submittedName>
        <fullName evidence="20 21">Interleukin-18 receptor accessory protein isoform X1</fullName>
    </submittedName>
</protein>
<feature type="domain" description="TIR" evidence="17">
    <location>
        <begin position="403"/>
        <end position="561"/>
    </location>
</feature>
<dbReference type="Gene3D" id="3.40.50.10140">
    <property type="entry name" value="Toll/interleukin-1 receptor homology (TIR) domain"/>
    <property type="match status" value="1"/>
</dbReference>
<dbReference type="RefSeq" id="XP_033803473.1">
    <property type="nucleotide sequence ID" value="XM_033947582.1"/>
</dbReference>
<feature type="domain" description="Ig-like" evidence="18">
    <location>
        <begin position="243"/>
        <end position="348"/>
    </location>
</feature>
<keyword evidence="8" id="KW-0520">NAD</keyword>
<feature type="transmembrane region" description="Helical" evidence="15">
    <location>
        <begin position="356"/>
        <end position="382"/>
    </location>
</feature>
<evidence type="ECO:0000256" key="1">
    <source>
        <dbReference type="ARBA" id="ARBA00004479"/>
    </source>
</evidence>
<evidence type="ECO:0000313" key="21">
    <source>
        <dbReference type="RefSeq" id="XP_033803472.1"/>
    </source>
</evidence>
<dbReference type="GO" id="GO:0016020">
    <property type="term" value="C:membrane"/>
    <property type="evidence" value="ECO:0007669"/>
    <property type="project" value="UniProtKB-SubCell"/>
</dbReference>
<dbReference type="PANTHER" id="PTHR11890">
    <property type="entry name" value="INTERLEUKIN-1 RECEPTOR FAMILY MEMBER"/>
    <property type="match status" value="1"/>
</dbReference>
<evidence type="ECO:0000256" key="5">
    <source>
        <dbReference type="ARBA" id="ARBA00022737"/>
    </source>
</evidence>
<dbReference type="PROSITE" id="PS50835">
    <property type="entry name" value="IG_LIKE"/>
    <property type="match status" value="3"/>
</dbReference>
<dbReference type="FunFam" id="3.40.50.10140:FF:000002">
    <property type="entry name" value="Interleukin 1 receptor accessory protein"/>
    <property type="match status" value="1"/>
</dbReference>
<organism evidence="19 22">
    <name type="scientific">Geotrypetes seraphini</name>
    <name type="common">Gaboon caecilian</name>
    <name type="synonym">Caecilia seraphini</name>
    <dbReference type="NCBI Taxonomy" id="260995"/>
    <lineage>
        <taxon>Eukaryota</taxon>
        <taxon>Metazoa</taxon>
        <taxon>Chordata</taxon>
        <taxon>Craniata</taxon>
        <taxon>Vertebrata</taxon>
        <taxon>Euteleostomi</taxon>
        <taxon>Amphibia</taxon>
        <taxon>Gymnophiona</taxon>
        <taxon>Geotrypetes</taxon>
    </lineage>
</organism>
<dbReference type="SMART" id="SM00255">
    <property type="entry name" value="TIR"/>
    <property type="match status" value="1"/>
</dbReference>
<dbReference type="FunFam" id="2.60.40.10:FF:000284">
    <property type="entry name" value="interleukin-1 receptor accessory protein-like 1"/>
    <property type="match status" value="1"/>
</dbReference>
<dbReference type="Proteomes" id="UP000515159">
    <property type="component" value="Chromosome 6"/>
</dbReference>
<proteinExistence type="inferred from homology"/>
<evidence type="ECO:0000256" key="4">
    <source>
        <dbReference type="ARBA" id="ARBA00022729"/>
    </source>
</evidence>
<keyword evidence="13" id="KW-0395">Inflammatory response</keyword>
<dbReference type="InterPro" id="IPR013783">
    <property type="entry name" value="Ig-like_fold"/>
</dbReference>
<evidence type="ECO:0000259" key="17">
    <source>
        <dbReference type="PROSITE" id="PS50104"/>
    </source>
</evidence>
<keyword evidence="9 15" id="KW-0472">Membrane</keyword>
<keyword evidence="3 15" id="KW-0812">Transmembrane</keyword>
<keyword evidence="6" id="KW-0378">Hydrolase</keyword>
<dbReference type="InterPro" id="IPR041416">
    <property type="entry name" value="IL-1RAcP-like_ig"/>
</dbReference>
<dbReference type="SUPFAM" id="SSF52200">
    <property type="entry name" value="Toll/Interleukin receptor TIR domain"/>
    <property type="match status" value="1"/>
</dbReference>
<dbReference type="InterPro" id="IPR007110">
    <property type="entry name" value="Ig-like_dom"/>
</dbReference>
<dbReference type="RefSeq" id="XP_033803472.1">
    <property type="nucleotide sequence ID" value="XM_033947581.1"/>
</dbReference>
<dbReference type="InterPro" id="IPR035897">
    <property type="entry name" value="Toll_tir_struct_dom_sf"/>
</dbReference>
<dbReference type="InterPro" id="IPR003599">
    <property type="entry name" value="Ig_sub"/>
</dbReference>
<feature type="domain" description="Ig-like" evidence="18">
    <location>
        <begin position="34"/>
        <end position="112"/>
    </location>
</feature>
<comment type="subcellular location">
    <subcellularLocation>
        <location evidence="1">Membrane</location>
        <topology evidence="1">Single-pass type I membrane protein</topology>
    </subcellularLocation>
</comment>
<feature type="chain" id="PRO_5044654113" evidence="16">
    <location>
        <begin position="18"/>
        <end position="577"/>
    </location>
</feature>
<evidence type="ECO:0000256" key="14">
    <source>
        <dbReference type="ARBA" id="ARBA00023319"/>
    </source>
</evidence>
<dbReference type="InterPro" id="IPR000157">
    <property type="entry name" value="TIR_dom"/>
</dbReference>
<dbReference type="SUPFAM" id="SSF48726">
    <property type="entry name" value="Immunoglobulin"/>
    <property type="match status" value="2"/>
</dbReference>
<dbReference type="Pfam" id="PF01582">
    <property type="entry name" value="TIR"/>
    <property type="match status" value="1"/>
</dbReference>
<keyword evidence="12" id="KW-0325">Glycoprotein</keyword>
<evidence type="ECO:0000256" key="13">
    <source>
        <dbReference type="ARBA" id="ARBA00023198"/>
    </source>
</evidence>
<dbReference type="GO" id="GO:0016787">
    <property type="term" value="F:hydrolase activity"/>
    <property type="evidence" value="ECO:0007669"/>
    <property type="project" value="UniProtKB-KW"/>
</dbReference>
<dbReference type="Gene3D" id="2.60.40.10">
    <property type="entry name" value="Immunoglobulins"/>
    <property type="match status" value="3"/>
</dbReference>
<name>A0A6P8RGN0_GEOSA</name>
<dbReference type="GO" id="GO:0006954">
    <property type="term" value="P:inflammatory response"/>
    <property type="evidence" value="ECO:0007669"/>
    <property type="project" value="UniProtKB-KW"/>
</dbReference>
<dbReference type="SMART" id="SM00409">
    <property type="entry name" value="IG"/>
    <property type="match status" value="3"/>
</dbReference>
<sequence length="577" mass="66695">MKKELLVAHCFFLLAIAETKFKESALTGCSDGKPSFKYRAINEERFYLQCILPQPSFQSSGCIFNYSTFNQVKWFRQHENKLIELDNSSNDPKTLWFLPARISDSGTYICSLWQENVCMRIILEVQAKEDANCSYNGSSDVMFVVGTGREIFCPAASCDNGLRRSAGHVTWYKDKKRFILPSQRGKMKHNSIKIFKIFKDDAGIYACDYVQYDNTSQCDITKTWIRRAVFELHATMENTEKPPNILDPPGEKTLEVKLGKPLEITCKVHFGFERNFSPQIQWLRSNHESKSGQLEQKSSAIDEPNNLYGKTYLHVAKLSEVTEDDLYDIFICHAKNSVGNSTAVLKLKEKKTDPVYFIYILSITVVLLLAFYGVSGFVYIYWIEVVLLYRNYFSKDETLTDHKEFDAFVSYAKQDSFDCSDIEEESYFDEERFAVEYLPEVLEKVYGYKLCLLERDILPGGAYIEDIVKYIKRCRRAIFILSPRYINGTSIFELEAAINCIMEDKTLKLILIKYKTFQEPASLPPIVKKALTVLPVVSWKTKSVTDTSPRSRFWKNIRYHMPVKKTEGWKESFKSLG</sequence>
<evidence type="ECO:0000313" key="22">
    <source>
        <dbReference type="RefSeq" id="XP_033803473.1"/>
    </source>
</evidence>
<dbReference type="PANTHER" id="PTHR11890:SF23">
    <property type="entry name" value="INTERLEUKIN-18 RECEPTOR ACCESSORY PROTEIN"/>
    <property type="match status" value="1"/>
</dbReference>
<dbReference type="PRINTS" id="PR01537">
    <property type="entry name" value="INTRLKN1R1F"/>
</dbReference>
<keyword evidence="11 20" id="KW-0675">Receptor</keyword>
<keyword evidence="19" id="KW-1185">Reference proteome</keyword>
<dbReference type="PRINTS" id="PR01536">
    <property type="entry name" value="INTRLKN1R12F"/>
</dbReference>
<reference evidence="20 21" key="1">
    <citation type="submission" date="2025-04" db="UniProtKB">
        <authorList>
            <consortium name="RefSeq"/>
        </authorList>
    </citation>
    <scope>IDENTIFICATION</scope>
</reference>
<dbReference type="CTD" id="8807"/>
<dbReference type="RefSeq" id="XP_033803471.1">
    <property type="nucleotide sequence ID" value="XM_033947580.1"/>
</dbReference>
<keyword evidence="10" id="KW-1015">Disulfide bond</keyword>
<evidence type="ECO:0000256" key="2">
    <source>
        <dbReference type="ARBA" id="ARBA00009752"/>
    </source>
</evidence>
<keyword evidence="14" id="KW-0393">Immunoglobulin domain</keyword>
<dbReference type="PROSITE" id="PS50104">
    <property type="entry name" value="TIR"/>
    <property type="match status" value="1"/>
</dbReference>
<dbReference type="Pfam" id="PF18452">
    <property type="entry name" value="Ig_6"/>
    <property type="match status" value="1"/>
</dbReference>
<dbReference type="GO" id="GO:0004908">
    <property type="term" value="F:interleukin-1 receptor activity"/>
    <property type="evidence" value="ECO:0007669"/>
    <property type="project" value="InterPro"/>
</dbReference>
<evidence type="ECO:0000256" key="11">
    <source>
        <dbReference type="ARBA" id="ARBA00023170"/>
    </source>
</evidence>
<evidence type="ECO:0000256" key="3">
    <source>
        <dbReference type="ARBA" id="ARBA00022692"/>
    </source>
</evidence>
<evidence type="ECO:0000256" key="16">
    <source>
        <dbReference type="SAM" id="SignalP"/>
    </source>
</evidence>
<dbReference type="InterPro" id="IPR004074">
    <property type="entry name" value="IL-1_rcpt_I/II-typ"/>
</dbReference>
<dbReference type="InterPro" id="IPR015621">
    <property type="entry name" value="IL-1_rcpt_fam"/>
</dbReference>
<evidence type="ECO:0000256" key="9">
    <source>
        <dbReference type="ARBA" id="ARBA00023136"/>
    </source>
</evidence>
<comment type="similarity">
    <text evidence="2">Belongs to the interleukin-1 receptor family.</text>
</comment>
<dbReference type="InterPro" id="IPR036179">
    <property type="entry name" value="Ig-like_dom_sf"/>
</dbReference>